<sequence>MKVEKNVVISEFIVNMYDPHYGQDNSNVDIPERTRTQAESLTRFRVPYYVLTNAEGQEAETGAHIIHMDLFNHYPDLTLYFHRILMAFEFLQKHPEIEKAALTDAGDVTMANYPFDKVEEGTLYMGDESFYIFATPVITWHKDLQRIEDFIRENGLLPTLNLGVMVGTRAVLLEFLGIMVNIITEAQLKLSQGDDSYRLSDVEMAISNYVAYKYFGDRLVHGREVTTVMDGYQEPSSAWFKHK</sequence>
<accession>A0AAW8YF37</accession>
<proteinExistence type="predicted"/>
<gene>
    <name evidence="1" type="ORF">R0G89_03270</name>
</gene>
<comment type="caution">
    <text evidence="1">The sequence shown here is derived from an EMBL/GenBank/DDBJ whole genome shotgun (WGS) entry which is preliminary data.</text>
</comment>
<reference evidence="1" key="2">
    <citation type="submission" date="2023-10" db="EMBL/GenBank/DDBJ databases">
        <authorList>
            <person name="Khurajog B."/>
        </authorList>
    </citation>
    <scope>NUCLEOTIDE SEQUENCE</scope>
    <source>
        <strain evidence="1">BF9</strain>
    </source>
</reference>
<organism evidence="1 2">
    <name type="scientific">Pediococcus acidilactici</name>
    <dbReference type="NCBI Taxonomy" id="1254"/>
    <lineage>
        <taxon>Bacteria</taxon>
        <taxon>Bacillati</taxon>
        <taxon>Bacillota</taxon>
        <taxon>Bacilli</taxon>
        <taxon>Lactobacillales</taxon>
        <taxon>Lactobacillaceae</taxon>
        <taxon>Pediococcus</taxon>
        <taxon>Pediococcus acidilactici group</taxon>
    </lineage>
</organism>
<reference evidence="1" key="1">
    <citation type="journal article" date="2023" name="PeerJ">
        <title>Selection and evaluation of lactic acid bacteria from chicken feces in Thailand as potential probiotics.</title>
        <authorList>
            <person name="Khurajog B."/>
            <person name="Disastra Y."/>
            <person name="Lawwyne L.D."/>
            <person name="Sirichokchatchawan W."/>
            <person name="Niyomtham W."/>
            <person name="Yindee J."/>
            <person name="Hampson D.J."/>
            <person name="Prapasarakul N."/>
        </authorList>
    </citation>
    <scope>NUCLEOTIDE SEQUENCE</scope>
    <source>
        <strain evidence="1">BF9</strain>
    </source>
</reference>
<protein>
    <submittedName>
        <fullName evidence="1">Uncharacterized protein</fullName>
    </submittedName>
</protein>
<evidence type="ECO:0000313" key="2">
    <source>
        <dbReference type="Proteomes" id="UP001280897"/>
    </source>
</evidence>
<dbReference type="EMBL" id="JAWJAV010000002">
    <property type="protein sequence ID" value="MDV2620752.1"/>
    <property type="molecule type" value="Genomic_DNA"/>
</dbReference>
<evidence type="ECO:0000313" key="1">
    <source>
        <dbReference type="EMBL" id="MDV2620752.1"/>
    </source>
</evidence>
<name>A0AAW8YF37_PEDAC</name>
<dbReference type="Proteomes" id="UP001280897">
    <property type="component" value="Unassembled WGS sequence"/>
</dbReference>
<dbReference type="RefSeq" id="WP_248003875.1">
    <property type="nucleotide sequence ID" value="NZ_CP096031.1"/>
</dbReference>
<dbReference type="AlphaFoldDB" id="A0AAW8YF37"/>